<keyword evidence="3 5" id="KW-0808">Transferase</keyword>
<dbReference type="PANTHER" id="PTHR31480">
    <property type="entry name" value="BIFUNCTIONAL LYCOPENE CYCLASE/PHYTOENE SYNTHASE"/>
    <property type="match status" value="1"/>
</dbReference>
<comment type="catalytic activity">
    <reaction evidence="1">
        <text>2 (2E,6E,10E)-geranylgeranyl diphosphate = 15-cis-phytoene + 2 diphosphate</text>
        <dbReference type="Rhea" id="RHEA:34475"/>
        <dbReference type="ChEBI" id="CHEBI:27787"/>
        <dbReference type="ChEBI" id="CHEBI:33019"/>
        <dbReference type="ChEBI" id="CHEBI:58756"/>
        <dbReference type="EC" id="2.5.1.32"/>
    </reaction>
</comment>
<dbReference type="GO" id="GO:0016117">
    <property type="term" value="P:carotenoid biosynthetic process"/>
    <property type="evidence" value="ECO:0007669"/>
    <property type="project" value="UniProtKB-KW"/>
</dbReference>
<dbReference type="CDD" id="cd00683">
    <property type="entry name" value="Trans_IPPS_HH"/>
    <property type="match status" value="1"/>
</dbReference>
<evidence type="ECO:0000313" key="6">
    <source>
        <dbReference type="Proteomes" id="UP000002630"/>
    </source>
</evidence>
<evidence type="ECO:0000313" key="5">
    <source>
        <dbReference type="EMBL" id="CBJ31337.1"/>
    </source>
</evidence>
<gene>
    <name evidence="5" type="primary">PSY</name>
    <name evidence="5" type="ORF">Esi_0244_0045</name>
</gene>
<dbReference type="Proteomes" id="UP000002630">
    <property type="component" value="Linkage Group LG28"/>
</dbReference>
<keyword evidence="6" id="KW-1185">Reference proteome</keyword>
<dbReference type="STRING" id="2880.D7FT46"/>
<evidence type="ECO:0000256" key="3">
    <source>
        <dbReference type="ARBA" id="ARBA00022679"/>
    </source>
</evidence>
<dbReference type="InterPro" id="IPR033904">
    <property type="entry name" value="Trans_IPPS_HH"/>
</dbReference>
<dbReference type="EMBL" id="FN648425">
    <property type="protein sequence ID" value="CBJ31337.1"/>
    <property type="molecule type" value="Genomic_DNA"/>
</dbReference>
<dbReference type="SUPFAM" id="SSF48576">
    <property type="entry name" value="Terpenoid synthases"/>
    <property type="match status" value="1"/>
</dbReference>
<dbReference type="SFLD" id="SFLDG01212">
    <property type="entry name" value="Phytoene_synthase_like"/>
    <property type="match status" value="1"/>
</dbReference>
<dbReference type="GO" id="GO:0051996">
    <property type="term" value="F:squalene synthase [NAD(P)H] activity"/>
    <property type="evidence" value="ECO:0007669"/>
    <property type="project" value="InterPro"/>
</dbReference>
<reference evidence="5 6" key="1">
    <citation type="journal article" date="2010" name="Nature">
        <title>The Ectocarpus genome and the independent evolution of multicellularity in brown algae.</title>
        <authorList>
            <person name="Cock J.M."/>
            <person name="Sterck L."/>
            <person name="Rouze P."/>
            <person name="Scornet D."/>
            <person name="Allen A.E."/>
            <person name="Amoutzias G."/>
            <person name="Anthouard V."/>
            <person name="Artiguenave F."/>
            <person name="Aury J.M."/>
            <person name="Badger J.H."/>
            <person name="Beszteri B."/>
            <person name="Billiau K."/>
            <person name="Bonnet E."/>
            <person name="Bothwell J.H."/>
            <person name="Bowler C."/>
            <person name="Boyen C."/>
            <person name="Brownlee C."/>
            <person name="Carrano C.J."/>
            <person name="Charrier B."/>
            <person name="Cho G.Y."/>
            <person name="Coelho S.M."/>
            <person name="Collen J."/>
            <person name="Corre E."/>
            <person name="Da Silva C."/>
            <person name="Delage L."/>
            <person name="Delaroque N."/>
            <person name="Dittami S.M."/>
            <person name="Doulbeau S."/>
            <person name="Elias M."/>
            <person name="Farnham G."/>
            <person name="Gachon C.M."/>
            <person name="Gschloessl B."/>
            <person name="Heesch S."/>
            <person name="Jabbari K."/>
            <person name="Jubin C."/>
            <person name="Kawai H."/>
            <person name="Kimura K."/>
            <person name="Kloareg B."/>
            <person name="Kupper F.C."/>
            <person name="Lang D."/>
            <person name="Le Bail A."/>
            <person name="Leblanc C."/>
            <person name="Lerouge P."/>
            <person name="Lohr M."/>
            <person name="Lopez P.J."/>
            <person name="Martens C."/>
            <person name="Maumus F."/>
            <person name="Michel G."/>
            <person name="Miranda-Saavedra D."/>
            <person name="Morales J."/>
            <person name="Moreau H."/>
            <person name="Motomura T."/>
            <person name="Nagasato C."/>
            <person name="Napoli C.A."/>
            <person name="Nelson D.R."/>
            <person name="Nyvall-Collen P."/>
            <person name="Peters A.F."/>
            <person name="Pommier C."/>
            <person name="Potin P."/>
            <person name="Poulain J."/>
            <person name="Quesneville H."/>
            <person name="Read B."/>
            <person name="Rensing S.A."/>
            <person name="Ritter A."/>
            <person name="Rousvoal S."/>
            <person name="Samanta M."/>
            <person name="Samson G."/>
            <person name="Schroeder D.C."/>
            <person name="Segurens B."/>
            <person name="Strittmatter M."/>
            <person name="Tonon T."/>
            <person name="Tregear J.W."/>
            <person name="Valentin K."/>
            <person name="von Dassow P."/>
            <person name="Yamagishi T."/>
            <person name="Van de Peer Y."/>
            <person name="Wincker P."/>
        </authorList>
    </citation>
    <scope>NUCLEOTIDE SEQUENCE [LARGE SCALE GENOMIC DNA]</scope>
    <source>
        <strain evidence="6">Ec32 / CCAP1310/4</strain>
    </source>
</reference>
<dbReference type="InParanoid" id="D7FT46"/>
<evidence type="ECO:0000256" key="1">
    <source>
        <dbReference type="ARBA" id="ARBA00001805"/>
    </source>
</evidence>
<dbReference type="OrthoDB" id="6600518at2759"/>
<dbReference type="EMBL" id="FN649753">
    <property type="protein sequence ID" value="CBJ31337.1"/>
    <property type="molecule type" value="Genomic_DNA"/>
</dbReference>
<dbReference type="GO" id="GO:0004311">
    <property type="term" value="F:geranylgeranyl diphosphate synthase activity"/>
    <property type="evidence" value="ECO:0007669"/>
    <property type="project" value="InterPro"/>
</dbReference>
<dbReference type="InterPro" id="IPR019845">
    <property type="entry name" value="Squalene/phytoene_synthase_CS"/>
</dbReference>
<evidence type="ECO:0000256" key="2">
    <source>
        <dbReference type="ARBA" id="ARBA00012396"/>
    </source>
</evidence>
<organism evidence="5 6">
    <name type="scientific">Ectocarpus siliculosus</name>
    <name type="common">Brown alga</name>
    <name type="synonym">Conferva siliculosa</name>
    <dbReference type="NCBI Taxonomy" id="2880"/>
    <lineage>
        <taxon>Eukaryota</taxon>
        <taxon>Sar</taxon>
        <taxon>Stramenopiles</taxon>
        <taxon>Ochrophyta</taxon>
        <taxon>PX clade</taxon>
        <taxon>Phaeophyceae</taxon>
        <taxon>Ectocarpales</taxon>
        <taxon>Ectocarpaceae</taxon>
        <taxon>Ectocarpus</taxon>
    </lineage>
</organism>
<dbReference type="eggNOG" id="KOG1459">
    <property type="taxonomic scope" value="Eukaryota"/>
</dbReference>
<dbReference type="SFLD" id="SFLDG01018">
    <property type="entry name" value="Squalene/Phytoene_Synthase_Lik"/>
    <property type="match status" value="1"/>
</dbReference>
<dbReference type="SFLD" id="SFLDS00005">
    <property type="entry name" value="Isoprenoid_Synthase_Type_I"/>
    <property type="match status" value="1"/>
</dbReference>
<dbReference type="Pfam" id="PF00494">
    <property type="entry name" value="SQS_PSY"/>
    <property type="match status" value="1"/>
</dbReference>
<keyword evidence="4" id="KW-0125">Carotenoid biosynthesis</keyword>
<dbReference type="EC" id="2.5.1.32" evidence="2"/>
<protein>
    <recommendedName>
        <fullName evidence="2">15-cis-phytoene synthase</fullName>
        <ecNumber evidence="2">2.5.1.32</ecNumber>
    </recommendedName>
</protein>
<evidence type="ECO:0000256" key="4">
    <source>
        <dbReference type="ARBA" id="ARBA00022746"/>
    </source>
</evidence>
<proteinExistence type="predicted"/>
<dbReference type="AlphaFoldDB" id="D7FT46"/>
<dbReference type="Gene3D" id="1.10.600.10">
    <property type="entry name" value="Farnesyl Diphosphate Synthase"/>
    <property type="match status" value="1"/>
</dbReference>
<sequence length="519" mass="55962">MVVLPIGGGGAGDATAAAAVAAAAMPATPSRRGGRGGRGRRWALLAAATTLAMPPCARGFALAPQADVRPSRATGASGSGGGGGRYFGRLGGGCCSTLSASELNVNNNNNNNNNANGVAAVRRSGRGAGGYVARGGGGASSALCMSAASTGTAANDITKAVDNAKRLTEGDLENLELAKGPAELSRRRAVLNQAYQECERITGIFAKTFYLGTKFMSPVARKAVWAIYVWCRRTDDIVDGPRAMVRGKKSMQKDLTDWATRLENVWEGKPKDALDLALVDVRENYPSLPIAPFKDMIDGMIMDVPGIGKNRYQTFEELELYCYRVAGTVGLMVLPILGTAEGVSEEDAKFPALSLGIALQLTNILRDVGEDAVRGRIYLPLEDLEKFGVDPENIMNGILDSNYKELMRYQIARARFYYKQAARGIPMLSPEGRLPVQASLDMYGKILTAIEGNNYDNFRKRAYISKTEKLLTLPFSYAKSLNPGQINTNIDDSEFKLTRFDKLEMERESFPAGEDDDQF</sequence>
<dbReference type="PROSITE" id="PS01045">
    <property type="entry name" value="SQUALEN_PHYTOEN_SYN_2"/>
    <property type="match status" value="1"/>
</dbReference>
<name>D7FT46_ECTSI</name>
<dbReference type="InterPro" id="IPR008949">
    <property type="entry name" value="Isoprenoid_synthase_dom_sf"/>
</dbReference>
<dbReference type="InterPro" id="IPR002060">
    <property type="entry name" value="Squ/phyt_synthse"/>
</dbReference>
<accession>D7FT46</accession>
<dbReference type="InterPro" id="IPR044843">
    <property type="entry name" value="Trans_IPPS_bact-type"/>
</dbReference>